<dbReference type="InterPro" id="IPR022742">
    <property type="entry name" value="Hydrolase_4"/>
</dbReference>
<organism evidence="2 3">
    <name type="scientific">Rhizoclosmatium globosum</name>
    <dbReference type="NCBI Taxonomy" id="329046"/>
    <lineage>
        <taxon>Eukaryota</taxon>
        <taxon>Fungi</taxon>
        <taxon>Fungi incertae sedis</taxon>
        <taxon>Chytridiomycota</taxon>
        <taxon>Chytridiomycota incertae sedis</taxon>
        <taxon>Chytridiomycetes</taxon>
        <taxon>Chytridiales</taxon>
        <taxon>Chytriomycetaceae</taxon>
        <taxon>Rhizoclosmatium</taxon>
    </lineage>
</organism>
<dbReference type="Pfam" id="PF12146">
    <property type="entry name" value="Hydrolase_4"/>
    <property type="match status" value="1"/>
</dbReference>
<gene>
    <name evidence="2" type="ORF">BCR33DRAFT_719741</name>
</gene>
<evidence type="ECO:0000313" key="3">
    <source>
        <dbReference type="Proteomes" id="UP000193642"/>
    </source>
</evidence>
<proteinExistence type="predicted"/>
<dbReference type="PANTHER" id="PTHR43433:SF5">
    <property type="entry name" value="AB HYDROLASE-1 DOMAIN-CONTAINING PROTEIN"/>
    <property type="match status" value="1"/>
</dbReference>
<dbReference type="Gene3D" id="3.40.50.1820">
    <property type="entry name" value="alpha/beta hydrolase"/>
    <property type="match status" value="1"/>
</dbReference>
<dbReference type="OrthoDB" id="408373at2759"/>
<comment type="caution">
    <text evidence="2">The sequence shown here is derived from an EMBL/GenBank/DDBJ whole genome shotgun (WGS) entry which is preliminary data.</text>
</comment>
<dbReference type="InterPro" id="IPR029058">
    <property type="entry name" value="AB_hydrolase_fold"/>
</dbReference>
<dbReference type="SUPFAM" id="SSF53474">
    <property type="entry name" value="alpha/beta-Hydrolases"/>
    <property type="match status" value="1"/>
</dbReference>
<sequence>MDPLWQSQPATTATFTISAHPSATLFYELRGRSDSPHTLTANNDCQVLTYDHRGIGKSVPSLITNQTSNLLAADALALLLHIWGTGHKFHVLGASMGGMIAQKLAILLLRQQNPQLASMYLNVTARSMSWFTRYIPASFYSFVLPLALPLSNRGDMIASLLPKIFPKVDQLHSNGSTMRELWLKRWVEEYDEWWSFGDLAATANQ</sequence>
<dbReference type="PANTHER" id="PTHR43433">
    <property type="entry name" value="HYDROLASE, ALPHA/BETA FOLD FAMILY PROTEIN"/>
    <property type="match status" value="1"/>
</dbReference>
<dbReference type="EMBL" id="MCGO01000037">
    <property type="protein sequence ID" value="ORY39925.1"/>
    <property type="molecule type" value="Genomic_DNA"/>
</dbReference>
<protein>
    <recommendedName>
        <fullName evidence="1">Serine aminopeptidase S33 domain-containing protein</fullName>
    </recommendedName>
</protein>
<feature type="domain" description="Serine aminopeptidase S33" evidence="1">
    <location>
        <begin position="41"/>
        <end position="112"/>
    </location>
</feature>
<dbReference type="Proteomes" id="UP000193642">
    <property type="component" value="Unassembled WGS sequence"/>
</dbReference>
<evidence type="ECO:0000313" key="2">
    <source>
        <dbReference type="EMBL" id="ORY39925.1"/>
    </source>
</evidence>
<dbReference type="InterPro" id="IPR050471">
    <property type="entry name" value="AB_hydrolase"/>
</dbReference>
<reference evidence="2 3" key="1">
    <citation type="submission" date="2016-07" db="EMBL/GenBank/DDBJ databases">
        <title>Pervasive Adenine N6-methylation of Active Genes in Fungi.</title>
        <authorList>
            <consortium name="DOE Joint Genome Institute"/>
            <person name="Mondo S.J."/>
            <person name="Dannebaum R.O."/>
            <person name="Kuo R.C."/>
            <person name="Labutti K."/>
            <person name="Haridas S."/>
            <person name="Kuo A."/>
            <person name="Salamov A."/>
            <person name="Ahrendt S.R."/>
            <person name="Lipzen A."/>
            <person name="Sullivan W."/>
            <person name="Andreopoulos W.B."/>
            <person name="Clum A."/>
            <person name="Lindquist E."/>
            <person name="Daum C."/>
            <person name="Ramamoorthy G.K."/>
            <person name="Gryganskyi A."/>
            <person name="Culley D."/>
            <person name="Magnuson J.K."/>
            <person name="James T.Y."/>
            <person name="O'Malley M.A."/>
            <person name="Stajich J.E."/>
            <person name="Spatafora J.W."/>
            <person name="Visel A."/>
            <person name="Grigoriev I.V."/>
        </authorList>
    </citation>
    <scope>NUCLEOTIDE SEQUENCE [LARGE SCALE GENOMIC DNA]</scope>
    <source>
        <strain evidence="2 3">JEL800</strain>
    </source>
</reference>
<evidence type="ECO:0000259" key="1">
    <source>
        <dbReference type="Pfam" id="PF12146"/>
    </source>
</evidence>
<keyword evidence="3" id="KW-1185">Reference proteome</keyword>
<accession>A0A1Y2C0T8</accession>
<feature type="non-terminal residue" evidence="2">
    <location>
        <position position="205"/>
    </location>
</feature>
<name>A0A1Y2C0T8_9FUNG</name>
<dbReference type="AlphaFoldDB" id="A0A1Y2C0T8"/>
<dbReference type="STRING" id="329046.A0A1Y2C0T8"/>